<gene>
    <name evidence="2" type="ORF">CONCODRAFT_67613</name>
</gene>
<dbReference type="EMBL" id="KQ964425">
    <property type="protein sequence ID" value="KXN74279.1"/>
    <property type="molecule type" value="Genomic_DNA"/>
</dbReference>
<dbReference type="Proteomes" id="UP000070444">
    <property type="component" value="Unassembled WGS sequence"/>
</dbReference>
<reference evidence="2 3" key="1">
    <citation type="journal article" date="2015" name="Genome Biol. Evol.">
        <title>Phylogenomic analyses indicate that early fungi evolved digesting cell walls of algal ancestors of land plants.</title>
        <authorList>
            <person name="Chang Y."/>
            <person name="Wang S."/>
            <person name="Sekimoto S."/>
            <person name="Aerts A.L."/>
            <person name="Choi C."/>
            <person name="Clum A."/>
            <person name="LaButti K.M."/>
            <person name="Lindquist E.A."/>
            <person name="Yee Ngan C."/>
            <person name="Ohm R.A."/>
            <person name="Salamov A.A."/>
            <person name="Grigoriev I.V."/>
            <person name="Spatafora J.W."/>
            <person name="Berbee M.L."/>
        </authorList>
    </citation>
    <scope>NUCLEOTIDE SEQUENCE [LARGE SCALE GENOMIC DNA]</scope>
    <source>
        <strain evidence="2 3">NRRL 28638</strain>
    </source>
</reference>
<name>A0A137PH00_CONC2</name>
<sequence length="245" mass="28687">MINLFICFLISGDLVLSINMIWSGLVVLYHRSHPKYKLYRFSDNWYNSEAQKLKGLRPEPKAKKYWGQSWFEYYPNADWIELKYPWVDIFGDQYKHRNLCFRVIRSLHTFILLGLITLLSFLSQYLNTLAILIEKAEYISPNYLFGIIAAVAGVLGTILIAYLKRQHKNMLKTQKNNRDKLKYWMYPYNMTTSDFAYIGNKKINPPPIALLDIKSFEFMGNDNNIDNIGDIGDTSEKALINTKIK</sequence>
<keyword evidence="3" id="KW-1185">Reference proteome</keyword>
<accession>A0A137PH00</accession>
<organism evidence="2 3">
    <name type="scientific">Conidiobolus coronatus (strain ATCC 28846 / CBS 209.66 / NRRL 28638)</name>
    <name type="common">Delacroixia coronata</name>
    <dbReference type="NCBI Taxonomy" id="796925"/>
    <lineage>
        <taxon>Eukaryota</taxon>
        <taxon>Fungi</taxon>
        <taxon>Fungi incertae sedis</taxon>
        <taxon>Zoopagomycota</taxon>
        <taxon>Entomophthoromycotina</taxon>
        <taxon>Entomophthoromycetes</taxon>
        <taxon>Entomophthorales</taxon>
        <taxon>Ancylistaceae</taxon>
        <taxon>Conidiobolus</taxon>
    </lineage>
</organism>
<keyword evidence="1" id="KW-1133">Transmembrane helix</keyword>
<keyword evidence="1" id="KW-0472">Membrane</keyword>
<dbReference type="AlphaFoldDB" id="A0A137PH00"/>
<feature type="transmembrane region" description="Helical" evidence="1">
    <location>
        <begin position="103"/>
        <end position="123"/>
    </location>
</feature>
<feature type="transmembrane region" description="Helical" evidence="1">
    <location>
        <begin position="6"/>
        <end position="29"/>
    </location>
</feature>
<feature type="transmembrane region" description="Helical" evidence="1">
    <location>
        <begin position="143"/>
        <end position="163"/>
    </location>
</feature>
<protein>
    <submittedName>
        <fullName evidence="2">Uncharacterized protein</fullName>
    </submittedName>
</protein>
<evidence type="ECO:0000256" key="1">
    <source>
        <dbReference type="SAM" id="Phobius"/>
    </source>
</evidence>
<evidence type="ECO:0000313" key="3">
    <source>
        <dbReference type="Proteomes" id="UP000070444"/>
    </source>
</evidence>
<keyword evidence="1" id="KW-0812">Transmembrane</keyword>
<proteinExistence type="predicted"/>
<evidence type="ECO:0000313" key="2">
    <source>
        <dbReference type="EMBL" id="KXN74279.1"/>
    </source>
</evidence>